<keyword evidence="3" id="KW-1185">Reference proteome</keyword>
<evidence type="ECO:0000256" key="1">
    <source>
        <dbReference type="SAM" id="MobiDB-lite"/>
    </source>
</evidence>
<reference evidence="2 3" key="1">
    <citation type="submission" date="2018-07" db="EMBL/GenBank/DDBJ databases">
        <title>Genomic Encyclopedia of Type Strains, Phase III (KMG-III): the genomes of soil and plant-associated and newly described type strains.</title>
        <authorList>
            <person name="Whitman W."/>
        </authorList>
    </citation>
    <scope>NUCLEOTIDE SEQUENCE [LARGE SCALE GENOMIC DNA]</scope>
    <source>
        <strain evidence="2 3">CECT 8525</strain>
    </source>
</reference>
<comment type="caution">
    <text evidence="2">The sequence shown here is derived from an EMBL/GenBank/DDBJ whole genome shotgun (WGS) entry which is preliminary data.</text>
</comment>
<dbReference type="RefSeq" id="WP_114348822.1">
    <property type="nucleotide sequence ID" value="NZ_QPJL01000006.1"/>
</dbReference>
<accession>A0A368Z3N7</accession>
<sequence>MSRWSHPVASFWAGEDLSFVEQMVIRSYLDQGCDFTLYLGHPVGGIPDGTPVRDAAEIMPRPAFAGEAPTRKQLAVWSDLFRIRLLTRRRVIWADLDAYCLRPYDFPGGYVFGTSVSDNILSGILALPQDSPALRWMAEFLAHDRLEPPWASPVWIERRGQMGMLGPADLSWGDTGPKLLTHALRQSGEDRHAQPQAVFYPLMQHALGRLWTPWLADEVAPSPETLSVHIFGFTKRVLAGHWHGQPPPGSWLARMAERHGIDPTTAPATGLPLPEPSARAAT</sequence>
<dbReference type="EMBL" id="QPJL01000006">
    <property type="protein sequence ID" value="RCW85064.1"/>
    <property type="molecule type" value="Genomic_DNA"/>
</dbReference>
<feature type="compositionally biased region" description="Low complexity" evidence="1">
    <location>
        <begin position="263"/>
        <end position="272"/>
    </location>
</feature>
<name>A0A368Z3N7_9RHOB</name>
<evidence type="ECO:0000313" key="3">
    <source>
        <dbReference type="Proteomes" id="UP000253345"/>
    </source>
</evidence>
<proteinExistence type="predicted"/>
<feature type="region of interest" description="Disordered" evidence="1">
    <location>
        <begin position="261"/>
        <end position="282"/>
    </location>
</feature>
<evidence type="ECO:0000313" key="2">
    <source>
        <dbReference type="EMBL" id="RCW85064.1"/>
    </source>
</evidence>
<dbReference type="Proteomes" id="UP000253345">
    <property type="component" value="Unassembled WGS sequence"/>
</dbReference>
<evidence type="ECO:0008006" key="4">
    <source>
        <dbReference type="Google" id="ProtNLM"/>
    </source>
</evidence>
<dbReference type="Gene3D" id="3.90.550.20">
    <property type="match status" value="1"/>
</dbReference>
<gene>
    <name evidence="2" type="ORF">DFP89_10682</name>
</gene>
<dbReference type="OrthoDB" id="5354021at2"/>
<dbReference type="AlphaFoldDB" id="A0A368Z3N7"/>
<protein>
    <recommendedName>
        <fullName evidence="4">Alpha 1,4-glycosyltransferase</fullName>
    </recommendedName>
</protein>
<organism evidence="2 3">
    <name type="scientific">Paracoccus lutimaris</name>
    <dbReference type="NCBI Taxonomy" id="1490030"/>
    <lineage>
        <taxon>Bacteria</taxon>
        <taxon>Pseudomonadati</taxon>
        <taxon>Pseudomonadota</taxon>
        <taxon>Alphaproteobacteria</taxon>
        <taxon>Rhodobacterales</taxon>
        <taxon>Paracoccaceae</taxon>
        <taxon>Paracoccus</taxon>
    </lineage>
</organism>